<sequence length="279" mass="30703">MFLLFFPLLSFADNAWYVSIPSYRIDPSAPFNSRFQYTSVLYLTDQGLQSQEPLNYDCSNGCWVGVNTQNSGNPNDPRYIDPEQENVYFKGTTVGDALTALYERVGSFYYVSSATAPDRINEGIVWCGAVGLSRSGSGPSYRVMAGGECGKLPNPPNLECSLQTSNVDLDHGELTLDEVDGNSVSGEFIIRCNQDAQLLLTLISPDEEDSDPSEGTRVVLKKNELYSIITINNEPAVTQTIFEVDEDDTTFTVTSTLERNGFVSPGPFSAFAYVVMSYL</sequence>
<evidence type="ECO:0000259" key="1">
    <source>
        <dbReference type="Pfam" id="PF24223"/>
    </source>
</evidence>
<dbReference type="InterPro" id="IPR036937">
    <property type="entry name" value="Adhesion_dom_fimbrial_sf"/>
</dbReference>
<evidence type="ECO:0000313" key="3">
    <source>
        <dbReference type="Proteomes" id="UP000010290"/>
    </source>
</evidence>
<dbReference type="RefSeq" id="WP_008913984.1">
    <property type="nucleotide sequence ID" value="NZ_CM001773.1"/>
</dbReference>
<keyword evidence="3" id="KW-1185">Reference proteome</keyword>
<comment type="caution">
    <text evidence="2">The sequence shown here is derived from an EMBL/GenBank/DDBJ whole genome shotgun (WGS) entry which is preliminary data.</text>
</comment>
<reference evidence="2 3" key="1">
    <citation type="journal article" date="2012" name="BMC Genomics">
        <title>Comparative genomics of bacteria in the genus Providencia isolated from wild Drosophila melanogaster.</title>
        <authorList>
            <person name="Galac M.R."/>
            <person name="Lazzaro B.P."/>
        </authorList>
    </citation>
    <scope>NUCLEOTIDE SEQUENCE [LARGE SCALE GENOMIC DNA]</scope>
    <source>
        <strain evidence="2 3">DSM 19967</strain>
    </source>
</reference>
<accession>K8WLW8</accession>
<name>K8WLW8_9GAMM</name>
<dbReference type="PATRIC" id="fig|1141660.3.peg.75"/>
<dbReference type="Gene3D" id="2.60.40.1090">
    <property type="entry name" value="Fimbrial-type adhesion domain"/>
    <property type="match status" value="1"/>
</dbReference>
<dbReference type="OrthoDB" id="6454258at2"/>
<dbReference type="AlphaFoldDB" id="K8WLW8"/>
<evidence type="ECO:0000313" key="2">
    <source>
        <dbReference type="EMBL" id="EKT61554.1"/>
    </source>
</evidence>
<gene>
    <name evidence="2" type="ORF">OO7_00375</name>
</gene>
<dbReference type="Proteomes" id="UP000010290">
    <property type="component" value="Chromosome"/>
</dbReference>
<proteinExistence type="predicted"/>
<dbReference type="GO" id="GO:0009289">
    <property type="term" value="C:pilus"/>
    <property type="evidence" value="ECO:0007669"/>
    <property type="project" value="InterPro"/>
</dbReference>
<dbReference type="EMBL" id="AKKN01000001">
    <property type="protein sequence ID" value="EKT61554.1"/>
    <property type="molecule type" value="Genomic_DNA"/>
</dbReference>
<dbReference type="InterPro" id="IPR057010">
    <property type="entry name" value="MrpH_C"/>
</dbReference>
<dbReference type="HOGENOM" id="CLU_927062_0_0_6"/>
<organism evidence="2 3">
    <name type="scientific">Providencia sneebia DSM 19967</name>
    <dbReference type="NCBI Taxonomy" id="1141660"/>
    <lineage>
        <taxon>Bacteria</taxon>
        <taxon>Pseudomonadati</taxon>
        <taxon>Pseudomonadota</taxon>
        <taxon>Gammaproteobacteria</taxon>
        <taxon>Enterobacterales</taxon>
        <taxon>Morganellaceae</taxon>
        <taxon>Providencia</taxon>
    </lineage>
</organism>
<dbReference type="Pfam" id="PF24223">
    <property type="entry name" value="MrpH_C"/>
    <property type="match status" value="1"/>
</dbReference>
<feature type="domain" description="Fimbrial adhesin MrpH C-terminal" evidence="1">
    <location>
        <begin position="160"/>
        <end position="276"/>
    </location>
</feature>
<protein>
    <recommendedName>
        <fullName evidence="1">Fimbrial adhesin MrpH C-terminal domain-containing protein</fullName>
    </recommendedName>
</protein>
<dbReference type="GO" id="GO:0007155">
    <property type="term" value="P:cell adhesion"/>
    <property type="evidence" value="ECO:0007669"/>
    <property type="project" value="InterPro"/>
</dbReference>